<organism evidence="7">
    <name type="scientific">marine sediment metagenome</name>
    <dbReference type="NCBI Taxonomy" id="412755"/>
    <lineage>
        <taxon>unclassified sequences</taxon>
        <taxon>metagenomes</taxon>
        <taxon>ecological metagenomes</taxon>
    </lineage>
</organism>
<dbReference type="Pfam" id="PF04055">
    <property type="entry name" value="Radical_SAM"/>
    <property type="match status" value="1"/>
</dbReference>
<dbReference type="InterPro" id="IPR006638">
    <property type="entry name" value="Elp3/MiaA/NifB-like_rSAM"/>
</dbReference>
<evidence type="ECO:0000256" key="1">
    <source>
        <dbReference type="ARBA" id="ARBA00001966"/>
    </source>
</evidence>
<sequence>MVPASSTLRPSEEAKSWPLPVTIGCSHNGCFFCGMYRRAKFAVRDIADIKRDIDLRAQDGRHFTDAVFLGSGDALICPQPVLVEVLRYLKGCIPRVKRISTYASPGSVILKSQRELEELQRLGLKMAYLGVETGDEKLLKEMNKGATRDQIIEAGQRLKQAGIMNSVTVILGLGGATGGERHAVATSDILRAIAPDVIRPMMLKLVPGTVLYHDWQEGRFTPVSKHQAVEELSIMVGKERKHDNGILCR</sequence>
<protein>
    <recommendedName>
        <fullName evidence="6">Radical SAM core domain-containing protein</fullName>
    </recommendedName>
</protein>
<evidence type="ECO:0000259" key="6">
    <source>
        <dbReference type="PROSITE" id="PS51918"/>
    </source>
</evidence>
<feature type="domain" description="Radical SAM core" evidence="6">
    <location>
        <begin position="11"/>
        <end position="247"/>
    </location>
</feature>
<dbReference type="GO" id="GO:0051536">
    <property type="term" value="F:iron-sulfur cluster binding"/>
    <property type="evidence" value="ECO:0007669"/>
    <property type="project" value="UniProtKB-KW"/>
</dbReference>
<accession>X1NDQ1</accession>
<dbReference type="InterPro" id="IPR013785">
    <property type="entry name" value="Aldolase_TIM"/>
</dbReference>
<dbReference type="PROSITE" id="PS51918">
    <property type="entry name" value="RADICAL_SAM"/>
    <property type="match status" value="1"/>
</dbReference>
<dbReference type="CDD" id="cd01335">
    <property type="entry name" value="Radical_SAM"/>
    <property type="match status" value="1"/>
</dbReference>
<evidence type="ECO:0000256" key="3">
    <source>
        <dbReference type="ARBA" id="ARBA00022723"/>
    </source>
</evidence>
<dbReference type="SFLD" id="SFLDG01082">
    <property type="entry name" value="B12-binding_domain_containing"/>
    <property type="match status" value="1"/>
</dbReference>
<name>X1NDQ1_9ZZZZ</name>
<dbReference type="EMBL" id="BARV01008150">
    <property type="protein sequence ID" value="GAI16799.1"/>
    <property type="molecule type" value="Genomic_DNA"/>
</dbReference>
<evidence type="ECO:0000256" key="2">
    <source>
        <dbReference type="ARBA" id="ARBA00022691"/>
    </source>
</evidence>
<gene>
    <name evidence="7" type="ORF">S06H3_16469</name>
</gene>
<dbReference type="Gene3D" id="3.20.20.70">
    <property type="entry name" value="Aldolase class I"/>
    <property type="match status" value="1"/>
</dbReference>
<keyword evidence="5" id="KW-0411">Iron-sulfur</keyword>
<proteinExistence type="predicted"/>
<dbReference type="PANTHER" id="PTHR43409">
    <property type="entry name" value="ANAEROBIC MAGNESIUM-PROTOPORPHYRIN IX MONOMETHYL ESTER CYCLASE-RELATED"/>
    <property type="match status" value="1"/>
</dbReference>
<dbReference type="PANTHER" id="PTHR43409:SF4">
    <property type="entry name" value="RADICAL SAM SUPERFAMILY PROTEIN"/>
    <property type="match status" value="1"/>
</dbReference>
<comment type="caution">
    <text evidence="7">The sequence shown here is derived from an EMBL/GenBank/DDBJ whole genome shotgun (WGS) entry which is preliminary data.</text>
</comment>
<reference evidence="7" key="1">
    <citation type="journal article" date="2014" name="Front. Microbiol.">
        <title>High frequency of phylogenetically diverse reductive dehalogenase-homologous genes in deep subseafloor sedimentary metagenomes.</title>
        <authorList>
            <person name="Kawai M."/>
            <person name="Futagami T."/>
            <person name="Toyoda A."/>
            <person name="Takaki Y."/>
            <person name="Nishi S."/>
            <person name="Hori S."/>
            <person name="Arai W."/>
            <person name="Tsubouchi T."/>
            <person name="Morono Y."/>
            <person name="Uchiyama I."/>
            <person name="Ito T."/>
            <person name="Fujiyama A."/>
            <person name="Inagaki F."/>
            <person name="Takami H."/>
        </authorList>
    </citation>
    <scope>NUCLEOTIDE SEQUENCE</scope>
    <source>
        <strain evidence="7">Expedition CK06-06</strain>
    </source>
</reference>
<evidence type="ECO:0000256" key="4">
    <source>
        <dbReference type="ARBA" id="ARBA00023004"/>
    </source>
</evidence>
<keyword evidence="4" id="KW-0408">Iron</keyword>
<comment type="cofactor">
    <cofactor evidence="1">
        <name>[4Fe-4S] cluster</name>
        <dbReference type="ChEBI" id="CHEBI:49883"/>
    </cofactor>
</comment>
<dbReference type="AlphaFoldDB" id="X1NDQ1"/>
<evidence type="ECO:0000313" key="7">
    <source>
        <dbReference type="EMBL" id="GAI16799.1"/>
    </source>
</evidence>
<keyword evidence="3" id="KW-0479">Metal-binding</keyword>
<dbReference type="SUPFAM" id="SSF102114">
    <property type="entry name" value="Radical SAM enzymes"/>
    <property type="match status" value="1"/>
</dbReference>
<dbReference type="InterPro" id="IPR051198">
    <property type="entry name" value="BchE-like"/>
</dbReference>
<dbReference type="InterPro" id="IPR058240">
    <property type="entry name" value="rSAM_sf"/>
</dbReference>
<dbReference type="GO" id="GO:0046872">
    <property type="term" value="F:metal ion binding"/>
    <property type="evidence" value="ECO:0007669"/>
    <property type="project" value="UniProtKB-KW"/>
</dbReference>
<evidence type="ECO:0000256" key="5">
    <source>
        <dbReference type="ARBA" id="ARBA00023014"/>
    </source>
</evidence>
<dbReference type="SFLD" id="SFLDS00029">
    <property type="entry name" value="Radical_SAM"/>
    <property type="match status" value="1"/>
</dbReference>
<keyword evidence="2" id="KW-0949">S-adenosyl-L-methionine</keyword>
<dbReference type="SMART" id="SM00729">
    <property type="entry name" value="Elp3"/>
    <property type="match status" value="1"/>
</dbReference>
<dbReference type="GO" id="GO:0003824">
    <property type="term" value="F:catalytic activity"/>
    <property type="evidence" value="ECO:0007669"/>
    <property type="project" value="InterPro"/>
</dbReference>
<dbReference type="InterPro" id="IPR007197">
    <property type="entry name" value="rSAM"/>
</dbReference>
<dbReference type="SFLD" id="SFLDG01095">
    <property type="entry name" value="Uncharacterised_Radical_SAM_Su"/>
    <property type="match status" value="1"/>
</dbReference>